<dbReference type="InterPro" id="IPR000757">
    <property type="entry name" value="Beta-glucanase-like"/>
</dbReference>
<organism evidence="8 9">
    <name type="scientific">Gryllus longicercus</name>
    <dbReference type="NCBI Taxonomy" id="2509291"/>
    <lineage>
        <taxon>Eukaryota</taxon>
        <taxon>Metazoa</taxon>
        <taxon>Ecdysozoa</taxon>
        <taxon>Arthropoda</taxon>
        <taxon>Hexapoda</taxon>
        <taxon>Insecta</taxon>
        <taxon>Pterygota</taxon>
        <taxon>Neoptera</taxon>
        <taxon>Polyneoptera</taxon>
        <taxon>Orthoptera</taxon>
        <taxon>Ensifera</taxon>
        <taxon>Gryllidea</taxon>
        <taxon>Grylloidea</taxon>
        <taxon>Gryllidae</taxon>
        <taxon>Gryllinae</taxon>
        <taxon>Gryllus</taxon>
    </lineage>
</organism>
<name>A0AAN9ZDI6_9ORTH</name>
<dbReference type="GO" id="GO:0005975">
    <property type="term" value="P:carbohydrate metabolic process"/>
    <property type="evidence" value="ECO:0007669"/>
    <property type="project" value="InterPro"/>
</dbReference>
<feature type="domain" description="CBM39" evidence="7">
    <location>
        <begin position="37"/>
        <end position="138"/>
    </location>
</feature>
<dbReference type="GO" id="GO:0045087">
    <property type="term" value="P:innate immune response"/>
    <property type="evidence" value="ECO:0007669"/>
    <property type="project" value="UniProtKB-KW"/>
</dbReference>
<dbReference type="Gene3D" id="2.60.40.2140">
    <property type="entry name" value="Beta-1,3-glucan-recognition protein, N-terminal domain"/>
    <property type="match status" value="1"/>
</dbReference>
<keyword evidence="4" id="KW-0391">Immunity</keyword>
<dbReference type="InterPro" id="IPR050546">
    <property type="entry name" value="Glycosyl_Hydrlase_16"/>
</dbReference>
<evidence type="ECO:0000256" key="2">
    <source>
        <dbReference type="ARBA" id="ARBA00008781"/>
    </source>
</evidence>
<proteinExistence type="inferred from homology"/>
<accession>A0AAN9ZDI6</accession>
<comment type="similarity">
    <text evidence="2">Belongs to the insect beta-1,3-glucan binding protein family.</text>
</comment>
<feature type="domain" description="GH16" evidence="6">
    <location>
        <begin position="119"/>
        <end position="473"/>
    </location>
</feature>
<evidence type="ECO:0000256" key="3">
    <source>
        <dbReference type="ARBA" id="ARBA00022588"/>
    </source>
</evidence>
<keyword evidence="9" id="KW-1185">Reference proteome</keyword>
<dbReference type="GO" id="GO:0004553">
    <property type="term" value="F:hydrolase activity, hydrolyzing O-glycosyl compounds"/>
    <property type="evidence" value="ECO:0007669"/>
    <property type="project" value="InterPro"/>
</dbReference>
<dbReference type="PANTHER" id="PTHR10963:SF55">
    <property type="entry name" value="GLYCOSIDE HYDROLASE FAMILY 16 PROTEIN"/>
    <property type="match status" value="1"/>
</dbReference>
<dbReference type="InterPro" id="IPR043030">
    <property type="entry name" value="BGBP_N_sf"/>
</dbReference>
<protein>
    <submittedName>
        <fullName evidence="8">Uncharacterized protein</fullName>
    </submittedName>
</protein>
<reference evidence="8 9" key="1">
    <citation type="submission" date="2024-03" db="EMBL/GenBank/DDBJ databases">
        <title>The genome assembly and annotation of the cricket Gryllus longicercus Weissman &amp; Gray.</title>
        <authorList>
            <person name="Szrajer S."/>
            <person name="Gray D."/>
            <person name="Ylla G."/>
        </authorList>
    </citation>
    <scope>NUCLEOTIDE SEQUENCE [LARGE SCALE GENOMIC DNA]</scope>
    <source>
        <strain evidence="8">DAG 2021-001</strain>
        <tissue evidence="8">Whole body minus gut</tissue>
    </source>
</reference>
<gene>
    <name evidence="8" type="ORF">R5R35_001765</name>
</gene>
<dbReference type="InterPro" id="IPR031756">
    <property type="entry name" value="BGBP_N"/>
</dbReference>
<dbReference type="PROSITE" id="PS51762">
    <property type="entry name" value="GH16_2"/>
    <property type="match status" value="1"/>
</dbReference>
<dbReference type="SUPFAM" id="SSF49899">
    <property type="entry name" value="Concanavalin A-like lectins/glucanases"/>
    <property type="match status" value="1"/>
</dbReference>
<dbReference type="InterPro" id="IPR013320">
    <property type="entry name" value="ConA-like_dom_sf"/>
</dbReference>
<comment type="similarity">
    <text evidence="1">Belongs to the glycosyl hydrolase 16 family.</text>
</comment>
<dbReference type="PROSITE" id="PS51969">
    <property type="entry name" value="CBM39"/>
    <property type="match status" value="1"/>
</dbReference>
<comment type="caution">
    <text evidence="8">The sequence shown here is derived from an EMBL/GenBank/DDBJ whole genome shotgun (WGS) entry which is preliminary data.</text>
</comment>
<keyword evidence="5" id="KW-0732">Signal</keyword>
<evidence type="ECO:0000313" key="8">
    <source>
        <dbReference type="EMBL" id="KAK7872206.1"/>
    </source>
</evidence>
<feature type="chain" id="PRO_5042936285" evidence="5">
    <location>
        <begin position="22"/>
        <end position="473"/>
    </location>
</feature>
<evidence type="ECO:0000256" key="4">
    <source>
        <dbReference type="ARBA" id="ARBA00022859"/>
    </source>
</evidence>
<dbReference type="Proteomes" id="UP001378592">
    <property type="component" value="Unassembled WGS sequence"/>
</dbReference>
<evidence type="ECO:0000313" key="9">
    <source>
        <dbReference type="Proteomes" id="UP001378592"/>
    </source>
</evidence>
<evidence type="ECO:0000259" key="7">
    <source>
        <dbReference type="PROSITE" id="PS51969"/>
    </source>
</evidence>
<dbReference type="EMBL" id="JAZDUA010000028">
    <property type="protein sequence ID" value="KAK7872206.1"/>
    <property type="molecule type" value="Genomic_DNA"/>
</dbReference>
<feature type="signal peptide" evidence="5">
    <location>
        <begin position="1"/>
        <end position="21"/>
    </location>
</feature>
<evidence type="ECO:0000256" key="5">
    <source>
        <dbReference type="SAM" id="SignalP"/>
    </source>
</evidence>
<dbReference type="PANTHER" id="PTHR10963">
    <property type="entry name" value="GLYCOSYL HYDROLASE-RELATED"/>
    <property type="match status" value="1"/>
</dbReference>
<dbReference type="GO" id="GO:0030246">
    <property type="term" value="F:carbohydrate binding"/>
    <property type="evidence" value="ECO:0007669"/>
    <property type="project" value="InterPro"/>
</dbReference>
<keyword evidence="3" id="KW-0399">Innate immunity</keyword>
<evidence type="ECO:0000259" key="6">
    <source>
        <dbReference type="PROSITE" id="PS51762"/>
    </source>
</evidence>
<sequence>MARAPLPSLLLALFLAAGARAQGAPASDVADAAPADPPEPLVIVQALRPAGLRIAVRDRPGTELVLFQANVNLPIDEGTQRGQLSGNVLEPADGFWTLHLPEPVIKVGDVIFYWIHVRVNKHGYTYPTKIAKITARQDESCLPSITTFNGKTACKGQLIAEENFNSLESSTWEHTIQFPNIHNPYFSIYTASLENSFAENGILHLRPSQVPDDIVNGALTLEGCTGQRDTRDCSRRAAAWDVLPAVYSAWLRSRDAFRFGRVEVRAKLAVGDWILNHIWLQRADAALEEGVQETARVSLAFLRGNANLTWDNGTAIGASRLSPGVVLGYCYRKLALGMECDVEGDGLWTDDFHVFGVTWSPEEVVFGMDGHEIYTLRPPDEGFTLLPFFEDCPRHARGKIAPLDQEMYLNIALHVGGSHEFPSGVTSRGLPKPWNDKDPKANLNFWKEKNQWLPTWSLQKSEMKIDWIRIWAL</sequence>
<dbReference type="AlphaFoldDB" id="A0AAN9ZDI6"/>
<evidence type="ECO:0000256" key="1">
    <source>
        <dbReference type="ARBA" id="ARBA00006865"/>
    </source>
</evidence>
<dbReference type="Gene3D" id="2.60.120.200">
    <property type="match status" value="1"/>
</dbReference>
<dbReference type="Pfam" id="PF15886">
    <property type="entry name" value="CBM39"/>
    <property type="match status" value="1"/>
</dbReference>